<evidence type="ECO:0000313" key="2">
    <source>
        <dbReference type="Proteomes" id="UP001057279"/>
    </source>
</evidence>
<reference evidence="1" key="1">
    <citation type="submission" date="2022-03" db="EMBL/GenBank/DDBJ databases">
        <title>Genomic analyses of argali, domestic sheep and their hybrids provide insights into chromosomal evolution, heterosis and genetic basis of agronomic traits.</title>
        <authorList>
            <person name="Li M."/>
        </authorList>
    </citation>
    <scope>NUCLEOTIDE SEQUENCE</scope>
    <source>
        <strain evidence="1">F1 hybrid</strain>
    </source>
</reference>
<dbReference type="Proteomes" id="UP001057279">
    <property type="component" value="Linkage Group LG19"/>
</dbReference>
<comment type="caution">
    <text evidence="1">The sequence shown here is derived from an EMBL/GenBank/DDBJ whole genome shotgun (WGS) entry which is preliminary data.</text>
</comment>
<gene>
    <name evidence="1" type="ORF">MJG53_015811</name>
</gene>
<evidence type="ECO:0000313" key="1">
    <source>
        <dbReference type="EMBL" id="KAI4564799.1"/>
    </source>
</evidence>
<keyword evidence="2" id="KW-1185">Reference proteome</keyword>
<accession>A0ACB9UC26</accession>
<sequence length="180" mass="19553">MVPQKLRARVRASLTSFCAFGKLKREAYSVYLMSGMGLGGGVTEINTTQTDCEGLHSEDEALEGSHPECHQILLPGPWLFRVASVPRPELLALSSDLHQLSRLQISGSEKHYRCSSLSPGCVLASLFRSIGYVRSRKQDFTEAGYGKAMRSAVGSGKPLPQAHRDGLLTYGAGMTLPIDE</sequence>
<proteinExistence type="predicted"/>
<dbReference type="EMBL" id="CM043044">
    <property type="protein sequence ID" value="KAI4564799.1"/>
    <property type="molecule type" value="Genomic_DNA"/>
</dbReference>
<name>A0ACB9UC26_9CETA</name>
<protein>
    <submittedName>
        <fullName evidence="1">Uncharacterized protein</fullName>
    </submittedName>
</protein>
<organism evidence="1 2">
    <name type="scientific">Ovis ammon polii x Ovis aries</name>
    <dbReference type="NCBI Taxonomy" id="2918886"/>
    <lineage>
        <taxon>Eukaryota</taxon>
        <taxon>Metazoa</taxon>
        <taxon>Chordata</taxon>
        <taxon>Craniata</taxon>
        <taxon>Vertebrata</taxon>
        <taxon>Euteleostomi</taxon>
        <taxon>Mammalia</taxon>
        <taxon>Eutheria</taxon>
        <taxon>Laurasiatheria</taxon>
        <taxon>Artiodactyla</taxon>
        <taxon>Ruminantia</taxon>
        <taxon>Pecora</taxon>
        <taxon>Bovidae</taxon>
        <taxon>Caprinae</taxon>
        <taxon>Ovis</taxon>
    </lineage>
</organism>